<evidence type="ECO:0000313" key="6">
    <source>
        <dbReference type="Proteomes" id="UP000299290"/>
    </source>
</evidence>
<evidence type="ECO:0000259" key="4">
    <source>
        <dbReference type="PROSITE" id="PS01124"/>
    </source>
</evidence>
<evidence type="ECO:0000256" key="3">
    <source>
        <dbReference type="ARBA" id="ARBA00023163"/>
    </source>
</evidence>
<dbReference type="AlphaFoldDB" id="A0A4D4KF48"/>
<dbReference type="PANTHER" id="PTHR46796">
    <property type="entry name" value="HTH-TYPE TRANSCRIPTIONAL ACTIVATOR RHAS-RELATED"/>
    <property type="match status" value="1"/>
</dbReference>
<dbReference type="GO" id="GO:0043565">
    <property type="term" value="F:sequence-specific DNA binding"/>
    <property type="evidence" value="ECO:0007669"/>
    <property type="project" value="InterPro"/>
</dbReference>
<sequence>MSEHRERENREREDRECTYRERRALIGRGAAVWTRTAGTGPQRVLPDGCTDLIWREAGPDGELLVAGPDTRARLAPGPPGTRAVGLRFAPGQGPAVLGVPAHELRDQLVPLAALWPGAEVRRLAERIADAERIAEAERIADAERIAEAQRTAEAERTAARQAAQGRLLEDAALGRLRTAEPPDPVLAAIVAGVSRGTGVAGIAAAVGLGERQLHRRSLAAFGYGAKTLGRVLRLNRALDLARTGVPFAEVAATAGYADQAHLAREVRALTGVPLGRLLQGSGG</sequence>
<dbReference type="InterPro" id="IPR046532">
    <property type="entry name" value="DUF6597"/>
</dbReference>
<keyword evidence="3" id="KW-0804">Transcription</keyword>
<dbReference type="GO" id="GO:0003700">
    <property type="term" value="F:DNA-binding transcription factor activity"/>
    <property type="evidence" value="ECO:0007669"/>
    <property type="project" value="InterPro"/>
</dbReference>
<proteinExistence type="predicted"/>
<gene>
    <name evidence="5" type="ORF">SANT12839_062980</name>
</gene>
<dbReference type="InterPro" id="IPR018062">
    <property type="entry name" value="HTH_AraC-typ_CS"/>
</dbReference>
<keyword evidence="1" id="KW-0805">Transcription regulation</keyword>
<evidence type="ECO:0000313" key="5">
    <source>
        <dbReference type="EMBL" id="GDY45416.1"/>
    </source>
</evidence>
<keyword evidence="6" id="KW-1185">Reference proteome</keyword>
<dbReference type="PROSITE" id="PS00041">
    <property type="entry name" value="HTH_ARAC_FAMILY_1"/>
    <property type="match status" value="1"/>
</dbReference>
<accession>A0A4D4KF48</accession>
<dbReference type="Gene3D" id="1.10.10.60">
    <property type="entry name" value="Homeodomain-like"/>
    <property type="match status" value="1"/>
</dbReference>
<dbReference type="InterPro" id="IPR018060">
    <property type="entry name" value="HTH_AraC"/>
</dbReference>
<feature type="domain" description="HTH araC/xylS-type" evidence="4">
    <location>
        <begin position="183"/>
        <end position="280"/>
    </location>
</feature>
<name>A0A4D4KF48_9ACTN</name>
<dbReference type="InterPro" id="IPR050204">
    <property type="entry name" value="AraC_XylS_family_regulators"/>
</dbReference>
<protein>
    <submittedName>
        <fullName evidence="5">AraC family transcriptional regulator</fullName>
    </submittedName>
</protein>
<dbReference type="PANTHER" id="PTHR46796:SF15">
    <property type="entry name" value="BLL1074 PROTEIN"/>
    <property type="match status" value="1"/>
</dbReference>
<reference evidence="5 6" key="1">
    <citation type="journal article" date="2020" name="Int. J. Syst. Evol. Microbiol.">
        <title>Reclassification of Streptomyces castelarensis and Streptomyces sporoclivatus as later heterotypic synonyms of Streptomyces antimycoticus.</title>
        <authorList>
            <person name="Komaki H."/>
            <person name="Tamura T."/>
        </authorList>
    </citation>
    <scope>NUCLEOTIDE SEQUENCE [LARGE SCALE GENOMIC DNA]</scope>
    <source>
        <strain evidence="5 6">NBRC 12839</strain>
    </source>
</reference>
<dbReference type="Pfam" id="PF20240">
    <property type="entry name" value="DUF6597"/>
    <property type="match status" value="1"/>
</dbReference>
<dbReference type="RefSeq" id="WP_228053321.1">
    <property type="nucleotide sequence ID" value="NZ_BJHV01000001.1"/>
</dbReference>
<dbReference type="Proteomes" id="UP000299290">
    <property type="component" value="Unassembled WGS sequence"/>
</dbReference>
<comment type="caution">
    <text evidence="5">The sequence shown here is derived from an EMBL/GenBank/DDBJ whole genome shotgun (WGS) entry which is preliminary data.</text>
</comment>
<dbReference type="SMART" id="SM00342">
    <property type="entry name" value="HTH_ARAC"/>
    <property type="match status" value="1"/>
</dbReference>
<organism evidence="5 6">
    <name type="scientific">Streptomyces antimycoticus</name>
    <dbReference type="NCBI Taxonomy" id="68175"/>
    <lineage>
        <taxon>Bacteria</taxon>
        <taxon>Bacillati</taxon>
        <taxon>Actinomycetota</taxon>
        <taxon>Actinomycetes</taxon>
        <taxon>Kitasatosporales</taxon>
        <taxon>Streptomycetaceae</taxon>
        <taxon>Streptomyces</taxon>
        <taxon>Streptomyces violaceusniger group</taxon>
    </lineage>
</organism>
<evidence type="ECO:0000256" key="1">
    <source>
        <dbReference type="ARBA" id="ARBA00023015"/>
    </source>
</evidence>
<dbReference type="EMBL" id="BJHV01000001">
    <property type="protein sequence ID" value="GDY45416.1"/>
    <property type="molecule type" value="Genomic_DNA"/>
</dbReference>
<dbReference type="PROSITE" id="PS01124">
    <property type="entry name" value="HTH_ARAC_FAMILY_2"/>
    <property type="match status" value="1"/>
</dbReference>
<dbReference type="Pfam" id="PF12833">
    <property type="entry name" value="HTH_18"/>
    <property type="match status" value="1"/>
</dbReference>
<evidence type="ECO:0000256" key="2">
    <source>
        <dbReference type="ARBA" id="ARBA00023125"/>
    </source>
</evidence>
<keyword evidence="2" id="KW-0238">DNA-binding</keyword>